<gene>
    <name evidence="1" type="ORF">L9F63_022087</name>
</gene>
<dbReference type="AlphaFoldDB" id="A0AAD7ZPK9"/>
<dbReference type="Proteomes" id="UP001233999">
    <property type="component" value="Unassembled WGS sequence"/>
</dbReference>
<feature type="non-terminal residue" evidence="1">
    <location>
        <position position="114"/>
    </location>
</feature>
<protein>
    <submittedName>
        <fullName evidence="1">Uncharacterized protein</fullName>
    </submittedName>
</protein>
<evidence type="ECO:0000313" key="1">
    <source>
        <dbReference type="EMBL" id="KAJ9583568.1"/>
    </source>
</evidence>
<evidence type="ECO:0000313" key="2">
    <source>
        <dbReference type="Proteomes" id="UP001233999"/>
    </source>
</evidence>
<feature type="non-terminal residue" evidence="1">
    <location>
        <position position="1"/>
    </location>
</feature>
<name>A0AAD7ZPK9_DIPPU</name>
<proteinExistence type="predicted"/>
<sequence length="114" mass="12784">RLKGSSPTTEILSVGPASRPKESQLYLMNHLPNKVIGYQIKGHRARRRPITMLKKTGASVEKRVWPLQCTLLGRPAGGVLREIESSPTTTQSACFTNWRLCEIIYNDQVLPPSR</sequence>
<organism evidence="1 2">
    <name type="scientific">Diploptera punctata</name>
    <name type="common">Pacific beetle cockroach</name>
    <dbReference type="NCBI Taxonomy" id="6984"/>
    <lineage>
        <taxon>Eukaryota</taxon>
        <taxon>Metazoa</taxon>
        <taxon>Ecdysozoa</taxon>
        <taxon>Arthropoda</taxon>
        <taxon>Hexapoda</taxon>
        <taxon>Insecta</taxon>
        <taxon>Pterygota</taxon>
        <taxon>Neoptera</taxon>
        <taxon>Polyneoptera</taxon>
        <taxon>Dictyoptera</taxon>
        <taxon>Blattodea</taxon>
        <taxon>Blaberoidea</taxon>
        <taxon>Blaberidae</taxon>
        <taxon>Diplopterinae</taxon>
        <taxon>Diploptera</taxon>
    </lineage>
</organism>
<accession>A0AAD7ZPK9</accession>
<comment type="caution">
    <text evidence="1">The sequence shown here is derived from an EMBL/GenBank/DDBJ whole genome shotgun (WGS) entry which is preliminary data.</text>
</comment>
<reference evidence="1" key="1">
    <citation type="journal article" date="2023" name="IScience">
        <title>Live-bearing cockroach genome reveals convergent evolutionary mechanisms linked to viviparity in insects and beyond.</title>
        <authorList>
            <person name="Fouks B."/>
            <person name="Harrison M.C."/>
            <person name="Mikhailova A.A."/>
            <person name="Marchal E."/>
            <person name="English S."/>
            <person name="Carruthers M."/>
            <person name="Jennings E.C."/>
            <person name="Chiamaka E.L."/>
            <person name="Frigard R.A."/>
            <person name="Pippel M."/>
            <person name="Attardo G.M."/>
            <person name="Benoit J.B."/>
            <person name="Bornberg-Bauer E."/>
            <person name="Tobe S.S."/>
        </authorList>
    </citation>
    <scope>NUCLEOTIDE SEQUENCE</scope>
    <source>
        <strain evidence="1">Stay&amp;Tobe</strain>
    </source>
</reference>
<keyword evidence="2" id="KW-1185">Reference proteome</keyword>
<dbReference type="EMBL" id="JASPKZ010007568">
    <property type="protein sequence ID" value="KAJ9583568.1"/>
    <property type="molecule type" value="Genomic_DNA"/>
</dbReference>
<reference evidence="1" key="2">
    <citation type="submission" date="2023-05" db="EMBL/GenBank/DDBJ databases">
        <authorList>
            <person name="Fouks B."/>
        </authorList>
    </citation>
    <scope>NUCLEOTIDE SEQUENCE</scope>
    <source>
        <strain evidence="1">Stay&amp;Tobe</strain>
        <tissue evidence="1">Testes</tissue>
    </source>
</reference>